<comment type="caution">
    <text evidence="1">The sequence shown here is derived from an EMBL/GenBank/DDBJ whole genome shotgun (WGS) entry which is preliminary data.</text>
</comment>
<keyword evidence="2" id="KW-1185">Reference proteome</keyword>
<sequence length="116" mass="12758">MTAVAIDGVFGSCFLGSTQAVEGLPGALVQEMSGDSEVRKMIGQMLLETAAQLSAQVDETREKWQILAKTVDIVKVASGELRYQILTCWLRETAYIERYRPGRSMEPEVSASEDGR</sequence>
<dbReference type="AlphaFoldDB" id="A0A9W8LGU1"/>
<protein>
    <submittedName>
        <fullName evidence="1">Uncharacterized protein</fullName>
    </submittedName>
</protein>
<gene>
    <name evidence="1" type="ORF">GGI15_003328</name>
</gene>
<dbReference type="Proteomes" id="UP001140172">
    <property type="component" value="Unassembled WGS sequence"/>
</dbReference>
<organism evidence="1 2">
    <name type="scientific">Coemansia interrupta</name>
    <dbReference type="NCBI Taxonomy" id="1126814"/>
    <lineage>
        <taxon>Eukaryota</taxon>
        <taxon>Fungi</taxon>
        <taxon>Fungi incertae sedis</taxon>
        <taxon>Zoopagomycota</taxon>
        <taxon>Kickxellomycotina</taxon>
        <taxon>Kickxellomycetes</taxon>
        <taxon>Kickxellales</taxon>
        <taxon>Kickxellaceae</taxon>
        <taxon>Coemansia</taxon>
    </lineage>
</organism>
<dbReference type="EMBL" id="JANBUM010000223">
    <property type="protein sequence ID" value="KAJ2781066.1"/>
    <property type="molecule type" value="Genomic_DNA"/>
</dbReference>
<name>A0A9W8LGU1_9FUNG</name>
<reference evidence="1" key="1">
    <citation type="submission" date="2022-07" db="EMBL/GenBank/DDBJ databases">
        <title>Phylogenomic reconstructions and comparative analyses of Kickxellomycotina fungi.</title>
        <authorList>
            <person name="Reynolds N.K."/>
            <person name="Stajich J.E."/>
            <person name="Barry K."/>
            <person name="Grigoriev I.V."/>
            <person name="Crous P."/>
            <person name="Smith M.E."/>
        </authorList>
    </citation>
    <scope>NUCLEOTIDE SEQUENCE</scope>
    <source>
        <strain evidence="1">BCRC 34489</strain>
    </source>
</reference>
<dbReference type="OrthoDB" id="5567844at2759"/>
<evidence type="ECO:0000313" key="1">
    <source>
        <dbReference type="EMBL" id="KAJ2781066.1"/>
    </source>
</evidence>
<proteinExistence type="predicted"/>
<accession>A0A9W8LGU1</accession>
<evidence type="ECO:0000313" key="2">
    <source>
        <dbReference type="Proteomes" id="UP001140172"/>
    </source>
</evidence>